<dbReference type="AlphaFoldDB" id="A0A927IJ91"/>
<keyword evidence="9" id="KW-0472">Membrane</keyword>
<dbReference type="InterPro" id="IPR036942">
    <property type="entry name" value="Beta-barrel_TonB_sf"/>
</dbReference>
<accession>A0A927IJ91</accession>
<evidence type="ECO:0000256" key="2">
    <source>
        <dbReference type="ARBA" id="ARBA00022448"/>
    </source>
</evidence>
<gene>
    <name evidence="13" type="ORF">IEN85_19110</name>
</gene>
<evidence type="ECO:0000256" key="11">
    <source>
        <dbReference type="SAM" id="MobiDB-lite"/>
    </source>
</evidence>
<keyword evidence="13" id="KW-0675">Receptor</keyword>
<proteinExistence type="predicted"/>
<evidence type="ECO:0000256" key="7">
    <source>
        <dbReference type="ARBA" id="ARBA00023004"/>
    </source>
</evidence>
<keyword evidence="3" id="KW-1134">Transmembrane beta strand</keyword>
<keyword evidence="8" id="KW-0406">Ion transport</keyword>
<evidence type="ECO:0000256" key="10">
    <source>
        <dbReference type="ARBA" id="ARBA00023237"/>
    </source>
</evidence>
<dbReference type="Gene3D" id="2.170.130.10">
    <property type="entry name" value="TonB-dependent receptor, plug domain"/>
    <property type="match status" value="1"/>
</dbReference>
<keyword evidence="6" id="KW-0732">Signal</keyword>
<dbReference type="Proteomes" id="UP000622317">
    <property type="component" value="Unassembled WGS sequence"/>
</dbReference>
<evidence type="ECO:0000256" key="3">
    <source>
        <dbReference type="ARBA" id="ARBA00022452"/>
    </source>
</evidence>
<keyword evidence="10" id="KW-0998">Cell outer membrane</keyword>
<keyword evidence="14" id="KW-1185">Reference proteome</keyword>
<keyword evidence="2" id="KW-0813">Transport</keyword>
<feature type="region of interest" description="Disordered" evidence="11">
    <location>
        <begin position="106"/>
        <end position="133"/>
    </location>
</feature>
<comment type="caution">
    <text evidence="13">The sequence shown here is derived from an EMBL/GenBank/DDBJ whole genome shotgun (WGS) entry which is preliminary data.</text>
</comment>
<comment type="subcellular location">
    <subcellularLocation>
        <location evidence="1">Cell outer membrane</location>
        <topology evidence="1">Multi-pass membrane protein</topology>
    </subcellularLocation>
</comment>
<evidence type="ECO:0000256" key="9">
    <source>
        <dbReference type="ARBA" id="ARBA00023136"/>
    </source>
</evidence>
<feature type="compositionally biased region" description="Low complexity" evidence="11">
    <location>
        <begin position="110"/>
        <end position="121"/>
    </location>
</feature>
<evidence type="ECO:0000256" key="1">
    <source>
        <dbReference type="ARBA" id="ARBA00004571"/>
    </source>
</evidence>
<dbReference type="PANTHER" id="PTHR32552:SF68">
    <property type="entry name" value="FERRICHROME OUTER MEMBRANE TRANSPORTER_PHAGE RECEPTOR"/>
    <property type="match status" value="1"/>
</dbReference>
<sequence>MMTLKTKLRKLGKYILPPFVAASSLVAQDNEDSDVFELSPFTVDAGDEAGYRATSTLAGSRLNMRLKDVGSAISVMTKELMNDVGATDAGTLLSYGLNTEVASGDQGNFSNSIRSNGSYSSQETRRNPQSGQRIRGLAEATLTRDYFLTDIPFDGYNTESVTISRGPNSLLFGIGSPGGVINNAIKSASIGSDFGELGIRLGERGSYRTTIDYNKTLLEDRLAVRVSLLEGDTQFQQRPAYEEVSRRFVALNATLAKNEGVAWLGAINLRASVEDGLIMGTPPDNIPMLDGVSSWFGLPDNLDDILEMTGAAPRPYVANYQPKWTVQNHTGAVTSQPGPSTGGFWEQYPVVYNSVNATEPGVGFPDAPEVDGVLARVQWGLSDGDPGYGRSDNYYTWSYYGGATTPGFQSPNIINPNIYDNRRTLIAGNSQWVRQEFDVVNVRLEQAFLENKAGIEIAYNAENYSKNEHVPFYNRPLIADVMETLSNGKPNPNVGRPLIMDLGSDDRNVDHTARRAYQATAFYKLELEGDGIKRFLGNHTFTGFVGSQEIDLTRREFRNVLLDLSDETNIESDLKDKIDSWRRRNPIVVYVGPSMLDPSIQSLDDVKLDGYWKGAIPEPGDILTQQYQTWVPTWKGDEFTDDLFLQADYRVGEFLREGARSRREIDSEVFSVQSDWLAGHVISVLGWRTDEMTDTTRVRREDYNLINPQTNNYHFQDGVMDEGSLILSQNPDDISTQSGDTFTASIVAHVPKEWLKLPYSSQLSLHYNESENFSASGVRRNVLGEIIPSPTGTTEEYGFSVSALEDRLSVKFNWFETSNKYSDGPSTDTPGWIQHSMDRWRDAETQGMSFADAMAMNTQLTGIDVSDQFSGYQDVYDEALSMLPLKIRNRFQGWNENGAGKYGVWTPNPGQSSSQDFVSKGFEVDVAGQLTDNWTMAFNLAKQETVISNVAPVGAAAILSIADNLAASPLGSMIDSPNLAEDMTWTERWTSNRVNSILAALASEGKVSPEQRKWRANLVTNYSFSDGFLKDFQVGGALRWQDRIATGYRIAVEDGRVTPLLDQPFYGDDELNGDVWVKYGKPIFKDRIDWHVQINVRNFYRSNSDFIPMITNPDGRDVVFRNPNPTEMFLTNTFRF</sequence>
<dbReference type="EMBL" id="JACYFG010000051">
    <property type="protein sequence ID" value="MBD5781619.1"/>
    <property type="molecule type" value="Genomic_DNA"/>
</dbReference>
<dbReference type="RefSeq" id="WP_191618704.1">
    <property type="nucleotide sequence ID" value="NZ_JACYFG010000051.1"/>
</dbReference>
<keyword evidence="5" id="KW-0812">Transmembrane</keyword>
<name>A0A927IJ91_9BACT</name>
<keyword evidence="4" id="KW-0410">Iron transport</keyword>
<organism evidence="13 14">
    <name type="scientific">Pelagicoccus enzymogenes</name>
    <dbReference type="NCBI Taxonomy" id="2773457"/>
    <lineage>
        <taxon>Bacteria</taxon>
        <taxon>Pseudomonadati</taxon>
        <taxon>Verrucomicrobiota</taxon>
        <taxon>Opitutia</taxon>
        <taxon>Puniceicoccales</taxon>
        <taxon>Pelagicoccaceae</taxon>
        <taxon>Pelagicoccus</taxon>
    </lineage>
</organism>
<evidence type="ECO:0000256" key="4">
    <source>
        <dbReference type="ARBA" id="ARBA00022496"/>
    </source>
</evidence>
<dbReference type="InterPro" id="IPR039426">
    <property type="entry name" value="TonB-dep_rcpt-like"/>
</dbReference>
<evidence type="ECO:0000256" key="6">
    <source>
        <dbReference type="ARBA" id="ARBA00022729"/>
    </source>
</evidence>
<dbReference type="InterPro" id="IPR012910">
    <property type="entry name" value="Plug_dom"/>
</dbReference>
<evidence type="ECO:0000256" key="5">
    <source>
        <dbReference type="ARBA" id="ARBA00022692"/>
    </source>
</evidence>
<protein>
    <submittedName>
        <fullName evidence="13">TonB-dependent receptor plug domain-containing protein</fullName>
    </submittedName>
</protein>
<dbReference type="Pfam" id="PF07715">
    <property type="entry name" value="Plug"/>
    <property type="match status" value="1"/>
</dbReference>
<reference evidence="13" key="1">
    <citation type="submission" date="2020-09" db="EMBL/GenBank/DDBJ databases">
        <title>Pelagicoccus enzymogenes sp. nov. with an EPS production, isolated from marine sediment.</title>
        <authorList>
            <person name="Feng X."/>
        </authorList>
    </citation>
    <scope>NUCLEOTIDE SEQUENCE</scope>
    <source>
        <strain evidence="13">NFK12</strain>
    </source>
</reference>
<evidence type="ECO:0000313" key="13">
    <source>
        <dbReference type="EMBL" id="MBD5781619.1"/>
    </source>
</evidence>
<evidence type="ECO:0000313" key="14">
    <source>
        <dbReference type="Proteomes" id="UP000622317"/>
    </source>
</evidence>
<evidence type="ECO:0000256" key="8">
    <source>
        <dbReference type="ARBA" id="ARBA00023065"/>
    </source>
</evidence>
<dbReference type="GO" id="GO:0009279">
    <property type="term" value="C:cell outer membrane"/>
    <property type="evidence" value="ECO:0007669"/>
    <property type="project" value="UniProtKB-SubCell"/>
</dbReference>
<dbReference type="SUPFAM" id="SSF56935">
    <property type="entry name" value="Porins"/>
    <property type="match status" value="1"/>
</dbReference>
<dbReference type="PANTHER" id="PTHR32552">
    <property type="entry name" value="FERRICHROME IRON RECEPTOR-RELATED"/>
    <property type="match status" value="1"/>
</dbReference>
<dbReference type="GO" id="GO:0015344">
    <property type="term" value="F:siderophore uptake transmembrane transporter activity"/>
    <property type="evidence" value="ECO:0007669"/>
    <property type="project" value="TreeGrafter"/>
</dbReference>
<dbReference type="Gene3D" id="2.40.170.20">
    <property type="entry name" value="TonB-dependent receptor, beta-barrel domain"/>
    <property type="match status" value="1"/>
</dbReference>
<keyword evidence="7" id="KW-0408">Iron</keyword>
<feature type="domain" description="TonB-dependent receptor plug" evidence="12">
    <location>
        <begin position="66"/>
        <end position="180"/>
    </location>
</feature>
<evidence type="ECO:0000259" key="12">
    <source>
        <dbReference type="Pfam" id="PF07715"/>
    </source>
</evidence>
<dbReference type="InterPro" id="IPR037066">
    <property type="entry name" value="Plug_dom_sf"/>
</dbReference>